<evidence type="ECO:0008006" key="4">
    <source>
        <dbReference type="Google" id="ProtNLM"/>
    </source>
</evidence>
<sequence>MIKLLLRAAAVAMGLTTPAWSDGFVSPTILVLGDSQIPFGTGPAFLEFFEHLKDNCDPNRRQAKKLDTLADMKIAVIGVRSTSLQSWTSTSGATKRALCDVDPKWKVNAGVFGFINTTDNKYKQIGRGPAYQFCKPGKTAFEVMFRPDYYQPKLILMSFLGNSAQRWANDYQKALRDVRAMNAQLPAGVPCIFMTTAPSYSQKVTALRVKAQTNIGRAFAESNSQCSFIEGATPETIAANQGNKKFFRLNKSGRVKDPYHPNKRAAKAFFTIEMDNICSAIFEQLDAAMPEIGSIR</sequence>
<evidence type="ECO:0000313" key="2">
    <source>
        <dbReference type="EMBL" id="KMW57992.1"/>
    </source>
</evidence>
<gene>
    <name evidence="2" type="ORF">AIOL_002960</name>
</gene>
<accession>A0A0J9E5G7</accession>
<dbReference type="AlphaFoldDB" id="A0A0J9E5G7"/>
<dbReference type="OrthoDB" id="7836704at2"/>
<proteinExistence type="predicted"/>
<dbReference type="RefSeq" id="WP_049643649.1">
    <property type="nucleotide sequence ID" value="NZ_LFTY01000002.1"/>
</dbReference>
<keyword evidence="1" id="KW-0732">Signal</keyword>
<evidence type="ECO:0000313" key="3">
    <source>
        <dbReference type="Proteomes" id="UP000037178"/>
    </source>
</evidence>
<feature type="chain" id="PRO_5005318163" description="SGNH hydrolase-type esterase domain-containing protein" evidence="1">
    <location>
        <begin position="22"/>
        <end position="296"/>
    </location>
</feature>
<dbReference type="Proteomes" id="UP000037178">
    <property type="component" value="Unassembled WGS sequence"/>
</dbReference>
<organism evidence="2 3">
    <name type="scientific">Candidatus Rhodobacter oscarellae</name>
    <dbReference type="NCBI Taxonomy" id="1675527"/>
    <lineage>
        <taxon>Bacteria</taxon>
        <taxon>Pseudomonadati</taxon>
        <taxon>Pseudomonadota</taxon>
        <taxon>Alphaproteobacteria</taxon>
        <taxon>Rhodobacterales</taxon>
        <taxon>Rhodobacter group</taxon>
        <taxon>Rhodobacter</taxon>
    </lineage>
</organism>
<dbReference type="EMBL" id="LFTY01000002">
    <property type="protein sequence ID" value="KMW57992.1"/>
    <property type="molecule type" value="Genomic_DNA"/>
</dbReference>
<protein>
    <recommendedName>
        <fullName evidence="4">SGNH hydrolase-type esterase domain-containing protein</fullName>
    </recommendedName>
</protein>
<comment type="caution">
    <text evidence="2">The sequence shown here is derived from an EMBL/GenBank/DDBJ whole genome shotgun (WGS) entry which is preliminary data.</text>
</comment>
<keyword evidence="3" id="KW-1185">Reference proteome</keyword>
<dbReference type="PATRIC" id="fig|1675527.3.peg.3100"/>
<evidence type="ECO:0000256" key="1">
    <source>
        <dbReference type="SAM" id="SignalP"/>
    </source>
</evidence>
<reference evidence="2 3" key="1">
    <citation type="submission" date="2015-06" db="EMBL/GenBank/DDBJ databases">
        <title>Draft genome sequence of an Alphaproteobacteria species associated to the Mediterranean sponge Oscarella lobularis.</title>
        <authorList>
            <person name="Jourda C."/>
            <person name="Santini S."/>
            <person name="Claverie J.-M."/>
        </authorList>
    </citation>
    <scope>NUCLEOTIDE SEQUENCE [LARGE SCALE GENOMIC DNA]</scope>
    <source>
        <strain evidence="2">IGS</strain>
    </source>
</reference>
<name>A0A0J9E5G7_9RHOB</name>
<feature type="signal peptide" evidence="1">
    <location>
        <begin position="1"/>
        <end position="21"/>
    </location>
</feature>